<dbReference type="PANTHER" id="PTHR30146:SF109">
    <property type="entry name" value="HTH-TYPE TRANSCRIPTIONAL REGULATOR GALS"/>
    <property type="match status" value="1"/>
</dbReference>
<keyword evidence="6" id="KW-1185">Reference proteome</keyword>
<dbReference type="Gene3D" id="3.40.50.2300">
    <property type="match status" value="2"/>
</dbReference>
<comment type="caution">
    <text evidence="5">The sequence shown here is derived from an EMBL/GenBank/DDBJ whole genome shotgun (WGS) entry which is preliminary data.</text>
</comment>
<feature type="domain" description="HTH lacI-type" evidence="4">
    <location>
        <begin position="18"/>
        <end position="72"/>
    </location>
</feature>
<name>A0ABR7N630_9FIRM</name>
<evidence type="ECO:0000313" key="5">
    <source>
        <dbReference type="EMBL" id="MBC8563423.1"/>
    </source>
</evidence>
<dbReference type="Gene3D" id="1.10.260.40">
    <property type="entry name" value="lambda repressor-like DNA-binding domains"/>
    <property type="match status" value="1"/>
</dbReference>
<dbReference type="PANTHER" id="PTHR30146">
    <property type="entry name" value="LACI-RELATED TRANSCRIPTIONAL REPRESSOR"/>
    <property type="match status" value="1"/>
</dbReference>
<evidence type="ECO:0000256" key="1">
    <source>
        <dbReference type="ARBA" id="ARBA00023015"/>
    </source>
</evidence>
<dbReference type="PROSITE" id="PS50932">
    <property type="entry name" value="HTH_LACI_2"/>
    <property type="match status" value="1"/>
</dbReference>
<dbReference type="Pfam" id="PF00356">
    <property type="entry name" value="LacI"/>
    <property type="match status" value="1"/>
</dbReference>
<dbReference type="InterPro" id="IPR028082">
    <property type="entry name" value="Peripla_BP_I"/>
</dbReference>
<keyword evidence="2 5" id="KW-0238">DNA-binding</keyword>
<evidence type="ECO:0000259" key="4">
    <source>
        <dbReference type="PROSITE" id="PS50932"/>
    </source>
</evidence>
<evidence type="ECO:0000313" key="6">
    <source>
        <dbReference type="Proteomes" id="UP000606193"/>
    </source>
</evidence>
<dbReference type="RefSeq" id="WP_118679128.1">
    <property type="nucleotide sequence ID" value="NZ_JACRSX010000021.1"/>
</dbReference>
<dbReference type="GO" id="GO:0003677">
    <property type="term" value="F:DNA binding"/>
    <property type="evidence" value="ECO:0007669"/>
    <property type="project" value="UniProtKB-KW"/>
</dbReference>
<dbReference type="SMART" id="SM00354">
    <property type="entry name" value="HTH_LACI"/>
    <property type="match status" value="1"/>
</dbReference>
<keyword evidence="1" id="KW-0805">Transcription regulation</keyword>
<dbReference type="InterPro" id="IPR010982">
    <property type="entry name" value="Lambda_DNA-bd_dom_sf"/>
</dbReference>
<dbReference type="Pfam" id="PF13377">
    <property type="entry name" value="Peripla_BP_3"/>
    <property type="match status" value="1"/>
</dbReference>
<proteinExistence type="predicted"/>
<reference evidence="5 6" key="1">
    <citation type="submission" date="2020-08" db="EMBL/GenBank/DDBJ databases">
        <title>Genome public.</title>
        <authorList>
            <person name="Liu C."/>
            <person name="Sun Q."/>
        </authorList>
    </citation>
    <scope>NUCLEOTIDE SEQUENCE [LARGE SCALE GENOMIC DNA]</scope>
    <source>
        <strain evidence="5 6">NSJ-37</strain>
    </source>
</reference>
<dbReference type="EMBL" id="JACRSX010000021">
    <property type="protein sequence ID" value="MBC8563423.1"/>
    <property type="molecule type" value="Genomic_DNA"/>
</dbReference>
<keyword evidence="3" id="KW-0804">Transcription</keyword>
<dbReference type="SUPFAM" id="SSF47413">
    <property type="entry name" value="lambda repressor-like DNA-binding domains"/>
    <property type="match status" value="1"/>
</dbReference>
<dbReference type="InterPro" id="IPR046335">
    <property type="entry name" value="LacI/GalR-like_sensor"/>
</dbReference>
<gene>
    <name evidence="5" type="ORF">H8704_12460</name>
</gene>
<evidence type="ECO:0000256" key="2">
    <source>
        <dbReference type="ARBA" id="ARBA00023125"/>
    </source>
</evidence>
<evidence type="ECO:0000256" key="3">
    <source>
        <dbReference type="ARBA" id="ARBA00023163"/>
    </source>
</evidence>
<dbReference type="Proteomes" id="UP000606193">
    <property type="component" value="Unassembled WGS sequence"/>
</dbReference>
<protein>
    <submittedName>
        <fullName evidence="5">LacI family DNA-binding transcriptional regulator</fullName>
    </submittedName>
</protein>
<organism evidence="5 6">
    <name type="scientific">Jutongia huaianensis</name>
    <dbReference type="NCBI Taxonomy" id="2763668"/>
    <lineage>
        <taxon>Bacteria</taxon>
        <taxon>Bacillati</taxon>
        <taxon>Bacillota</taxon>
        <taxon>Clostridia</taxon>
        <taxon>Lachnospirales</taxon>
        <taxon>Lachnospiraceae</taxon>
        <taxon>Jutongia</taxon>
    </lineage>
</organism>
<accession>A0ABR7N630</accession>
<sequence length="344" mass="38867">MAGQNEWTTTKGREQSRITIGDVAEALGISKTTVSRAISGKGRIGEQTRQRVLAYIEENNYRPNPMAQGLAQSKTYNIGWVIPGDSTITDLPFFQRCMIGISEVASKENYDILISMVYDHELEHLRRVVENHKVDGIILGRTLIDDERVRFLKEHDIPFVVIGSSSEPDVIQIDNDHVKACRELTSILIMKGIRRLALIGGDENHVVNQTRRRGFEEAVAEQHLNEDDVFIYMNGETKVDIERSVEEALRNQVECIVTMDDRIGFEVINILKRDGIQIPDQVKLASFYSSDLLESNQPAVTALQYDPKELGVVACRTLFDMMNARQVDEKVLLSYEVALRGSTQ</sequence>
<dbReference type="CDD" id="cd01392">
    <property type="entry name" value="HTH_LacI"/>
    <property type="match status" value="1"/>
</dbReference>
<dbReference type="SUPFAM" id="SSF53822">
    <property type="entry name" value="Periplasmic binding protein-like I"/>
    <property type="match status" value="1"/>
</dbReference>
<dbReference type="InterPro" id="IPR000843">
    <property type="entry name" value="HTH_LacI"/>
</dbReference>